<dbReference type="AlphaFoldDB" id="A0A7Z1B2G7"/>
<dbReference type="Proteomes" id="UP000185604">
    <property type="component" value="Unassembled WGS sequence"/>
</dbReference>
<name>A0A7Z1B2G7_9BACI</name>
<sequence>MIAFSVLCDGAIRLTEYVIHFSGFDESKAGSSLQPVLASPFPDRKNWRQYEKSA</sequence>
<comment type="caution">
    <text evidence="1">The sequence shown here is derived from an EMBL/GenBank/DDBJ whole genome shotgun (WGS) entry which is preliminary data.</text>
</comment>
<organism evidence="1 2">
    <name type="scientific">Bacillus paralicheniformis</name>
    <dbReference type="NCBI Taxonomy" id="1648923"/>
    <lineage>
        <taxon>Bacteria</taxon>
        <taxon>Bacillati</taxon>
        <taxon>Bacillota</taxon>
        <taxon>Bacilli</taxon>
        <taxon>Bacillales</taxon>
        <taxon>Bacillaceae</taxon>
        <taxon>Bacillus</taxon>
    </lineage>
</organism>
<dbReference type="RefSeq" id="WP_155121654.1">
    <property type="nucleotide sequence ID" value="NZ_CAOJBV010000001.1"/>
</dbReference>
<evidence type="ECO:0000313" key="2">
    <source>
        <dbReference type="Proteomes" id="UP000185604"/>
    </source>
</evidence>
<proteinExistence type="predicted"/>
<evidence type="ECO:0000313" key="1">
    <source>
        <dbReference type="EMBL" id="OLF89893.1"/>
    </source>
</evidence>
<dbReference type="EMBL" id="LKPO01000021">
    <property type="protein sequence ID" value="OLF89893.1"/>
    <property type="molecule type" value="Genomic_DNA"/>
</dbReference>
<reference evidence="1 2" key="1">
    <citation type="journal article" date="2016" name="Front. Microbiol.">
        <title>High-Level Heat Resistance of Spores of Bacillus amyloliquefaciens and Bacillus licheniformis Results from the Presence of a spoVA Operon in a Tn1546 Transposon.</title>
        <authorList>
            <person name="Berendsen E.M."/>
            <person name="Koning R.A."/>
            <person name="Boekhorst J."/>
            <person name="de Jong A."/>
            <person name="Kuipers O.P."/>
            <person name="Wells-Bennik M.H."/>
        </authorList>
    </citation>
    <scope>NUCLEOTIDE SEQUENCE [LARGE SCALE GENOMIC DNA]</scope>
    <source>
        <strain evidence="1 2">B4121</strain>
    </source>
</reference>
<accession>A0A7Z1B2G7</accession>
<gene>
    <name evidence="1" type="ORF">B4121_3168</name>
</gene>
<protein>
    <submittedName>
        <fullName evidence="1">Uncharacterized protein</fullName>
    </submittedName>
</protein>